<evidence type="ECO:0000259" key="7">
    <source>
        <dbReference type="SMART" id="SM00382"/>
    </source>
</evidence>
<sequence length="358" mass="39439">MNPLLALSDKGKAPAVVSPFSAAAAGETLPWVEKYRPTQLDELISHTEIINTINRFIETNRFPHLLLYGPPGNGKTSTILACAQRLYGKRYKSMTLELNASDDRGIDVVREQIKSFASTKMIFSSGFKLIILDEADAMTQAAQAALRRIIEKYTANVRFCLICNYVGKIIPALQSRCTRFRFGPLQLDQIAPRLDAICSREGVTMTPEGRDAVLRVAKGDMRRVLNVLQSAHAVFDTVDEAAIYATVGQPLPEDVQRIVQWLFSEQFTTAYHQVSALKTQAGMALADLITDIYTTVMAMDVPDAVRVYILDKLSEIEYDLSVGCSEKAQTCALVGVFRVAVDLAERHAKSPTASASAK</sequence>
<organism evidence="8 9">
    <name type="scientific">Caulochytrium protostelioides</name>
    <dbReference type="NCBI Taxonomy" id="1555241"/>
    <lineage>
        <taxon>Eukaryota</taxon>
        <taxon>Fungi</taxon>
        <taxon>Fungi incertae sedis</taxon>
        <taxon>Chytridiomycota</taxon>
        <taxon>Chytridiomycota incertae sedis</taxon>
        <taxon>Chytridiomycetes</taxon>
        <taxon>Caulochytriales</taxon>
        <taxon>Caulochytriaceae</taxon>
        <taxon>Caulochytrium</taxon>
    </lineage>
</organism>
<dbReference type="InterPro" id="IPR008921">
    <property type="entry name" value="DNA_pol3_clamp-load_cplx_C"/>
</dbReference>
<dbReference type="OrthoDB" id="4199794at2759"/>
<dbReference type="PANTHER" id="PTHR11669:SF9">
    <property type="entry name" value="REPLICATION FACTOR C SUBUNIT 5"/>
    <property type="match status" value="1"/>
</dbReference>
<dbReference type="InterPro" id="IPR003959">
    <property type="entry name" value="ATPase_AAA_core"/>
</dbReference>
<proteinExistence type="inferred from homology"/>
<feature type="domain" description="AAA+ ATPase" evidence="7">
    <location>
        <begin position="61"/>
        <end position="188"/>
    </location>
</feature>
<dbReference type="CDD" id="cd00009">
    <property type="entry name" value="AAA"/>
    <property type="match status" value="1"/>
</dbReference>
<dbReference type="FunFam" id="3.40.50.300:FF:000129">
    <property type="entry name" value="Replication factor C subunit 5"/>
    <property type="match status" value="1"/>
</dbReference>
<dbReference type="InterPro" id="IPR050238">
    <property type="entry name" value="DNA_Rep/Repair_Clamp_Loader"/>
</dbReference>
<dbReference type="GO" id="GO:0003689">
    <property type="term" value="F:DNA clamp loader activity"/>
    <property type="evidence" value="ECO:0007669"/>
    <property type="project" value="TreeGrafter"/>
</dbReference>
<dbReference type="EMBL" id="ML014342">
    <property type="protein sequence ID" value="RKO98925.1"/>
    <property type="molecule type" value="Genomic_DNA"/>
</dbReference>
<keyword evidence="6" id="KW-0539">Nucleus</keyword>
<dbReference type="GO" id="GO:0005524">
    <property type="term" value="F:ATP binding"/>
    <property type="evidence" value="ECO:0007669"/>
    <property type="project" value="UniProtKB-KW"/>
</dbReference>
<dbReference type="Pfam" id="PF08542">
    <property type="entry name" value="Rep_fac_C"/>
    <property type="match status" value="1"/>
</dbReference>
<dbReference type="SMART" id="SM00382">
    <property type="entry name" value="AAA"/>
    <property type="match status" value="1"/>
</dbReference>
<dbReference type="InterPro" id="IPR003593">
    <property type="entry name" value="AAA+_ATPase"/>
</dbReference>
<dbReference type="GO" id="GO:0005663">
    <property type="term" value="C:DNA replication factor C complex"/>
    <property type="evidence" value="ECO:0007669"/>
    <property type="project" value="TreeGrafter"/>
</dbReference>
<keyword evidence="5" id="KW-0067">ATP-binding</keyword>
<dbReference type="Gene3D" id="1.20.272.10">
    <property type="match status" value="1"/>
</dbReference>
<dbReference type="GO" id="GO:0003677">
    <property type="term" value="F:DNA binding"/>
    <property type="evidence" value="ECO:0007669"/>
    <property type="project" value="InterPro"/>
</dbReference>
<dbReference type="Gene3D" id="1.10.8.60">
    <property type="match status" value="1"/>
</dbReference>
<dbReference type="SUPFAM" id="SSF52540">
    <property type="entry name" value="P-loop containing nucleoside triphosphate hydrolases"/>
    <property type="match status" value="1"/>
</dbReference>
<accession>A0A4P9X1H6</accession>
<dbReference type="Gene3D" id="3.40.50.300">
    <property type="entry name" value="P-loop containing nucleotide triphosphate hydrolases"/>
    <property type="match status" value="1"/>
</dbReference>
<reference evidence="9" key="1">
    <citation type="journal article" date="2018" name="Nat. Microbiol.">
        <title>Leveraging single-cell genomics to expand the fungal tree of life.</title>
        <authorList>
            <person name="Ahrendt S.R."/>
            <person name="Quandt C.A."/>
            <person name="Ciobanu D."/>
            <person name="Clum A."/>
            <person name="Salamov A."/>
            <person name="Andreopoulos B."/>
            <person name="Cheng J.F."/>
            <person name="Woyke T."/>
            <person name="Pelin A."/>
            <person name="Henrissat B."/>
            <person name="Reynolds N.K."/>
            <person name="Benny G.L."/>
            <person name="Smith M.E."/>
            <person name="James T.Y."/>
            <person name="Grigoriev I.V."/>
        </authorList>
    </citation>
    <scope>NUCLEOTIDE SEQUENCE [LARGE SCALE GENOMIC DNA]</scope>
    <source>
        <strain evidence="9">ATCC 52028</strain>
    </source>
</reference>
<keyword evidence="4" id="KW-0547">Nucleotide-binding</keyword>
<dbReference type="AlphaFoldDB" id="A0A4P9X1H6"/>
<gene>
    <name evidence="8" type="ORF">CXG81DRAFT_15267</name>
</gene>
<dbReference type="InterPro" id="IPR027417">
    <property type="entry name" value="P-loop_NTPase"/>
</dbReference>
<dbReference type="GO" id="GO:0031390">
    <property type="term" value="C:Ctf18 RFC-like complex"/>
    <property type="evidence" value="ECO:0007669"/>
    <property type="project" value="TreeGrafter"/>
</dbReference>
<dbReference type="STRING" id="1555241.A0A4P9X1H6"/>
<dbReference type="InterPro" id="IPR047854">
    <property type="entry name" value="RFC_lid"/>
</dbReference>
<evidence type="ECO:0000256" key="1">
    <source>
        <dbReference type="ARBA" id="ARBA00004123"/>
    </source>
</evidence>
<dbReference type="FunFam" id="1.20.272.10:FF:000004">
    <property type="entry name" value="Replication factor C subunit 5"/>
    <property type="match status" value="1"/>
</dbReference>
<dbReference type="GO" id="GO:0016887">
    <property type="term" value="F:ATP hydrolysis activity"/>
    <property type="evidence" value="ECO:0007669"/>
    <property type="project" value="InterPro"/>
</dbReference>
<dbReference type="GO" id="GO:0031389">
    <property type="term" value="C:Rad17 RFC-like complex"/>
    <property type="evidence" value="ECO:0007669"/>
    <property type="project" value="TreeGrafter"/>
</dbReference>
<evidence type="ECO:0000256" key="3">
    <source>
        <dbReference type="ARBA" id="ARBA00022705"/>
    </source>
</evidence>
<comment type="similarity">
    <text evidence="2">Belongs to the activator 1 small subunits family.</text>
</comment>
<dbReference type="SUPFAM" id="SSF48019">
    <property type="entry name" value="post-AAA+ oligomerization domain-like"/>
    <property type="match status" value="1"/>
</dbReference>
<keyword evidence="9" id="KW-1185">Reference proteome</keyword>
<evidence type="ECO:0000256" key="5">
    <source>
        <dbReference type="ARBA" id="ARBA00022840"/>
    </source>
</evidence>
<comment type="subcellular location">
    <subcellularLocation>
        <location evidence="1">Nucleus</location>
    </subcellularLocation>
</comment>
<dbReference type="PANTHER" id="PTHR11669">
    <property type="entry name" value="REPLICATION FACTOR C / DNA POLYMERASE III GAMMA-TAU SUBUNIT"/>
    <property type="match status" value="1"/>
</dbReference>
<evidence type="ECO:0000313" key="9">
    <source>
        <dbReference type="Proteomes" id="UP000274922"/>
    </source>
</evidence>
<name>A0A4P9X1H6_9FUNG</name>
<dbReference type="GO" id="GO:0006271">
    <property type="term" value="P:DNA strand elongation involved in DNA replication"/>
    <property type="evidence" value="ECO:0007669"/>
    <property type="project" value="UniProtKB-ARBA"/>
</dbReference>
<evidence type="ECO:0000313" key="8">
    <source>
        <dbReference type="EMBL" id="RKO98925.1"/>
    </source>
</evidence>
<dbReference type="GO" id="GO:0031391">
    <property type="term" value="C:Elg1 RFC-like complex"/>
    <property type="evidence" value="ECO:0007669"/>
    <property type="project" value="TreeGrafter"/>
</dbReference>
<dbReference type="Pfam" id="PF00004">
    <property type="entry name" value="AAA"/>
    <property type="match status" value="1"/>
</dbReference>
<dbReference type="GO" id="GO:0006281">
    <property type="term" value="P:DNA repair"/>
    <property type="evidence" value="ECO:0007669"/>
    <property type="project" value="TreeGrafter"/>
</dbReference>
<dbReference type="InterPro" id="IPR013748">
    <property type="entry name" value="Rep_factorC_C"/>
</dbReference>
<protein>
    <recommendedName>
        <fullName evidence="7">AAA+ ATPase domain-containing protein</fullName>
    </recommendedName>
</protein>
<dbReference type="NCBIfam" id="NF001679">
    <property type="entry name" value="PRK00440.1"/>
    <property type="match status" value="1"/>
</dbReference>
<dbReference type="Proteomes" id="UP000274922">
    <property type="component" value="Unassembled WGS sequence"/>
</dbReference>
<keyword evidence="3" id="KW-0235">DNA replication</keyword>
<evidence type="ECO:0000256" key="4">
    <source>
        <dbReference type="ARBA" id="ARBA00022741"/>
    </source>
</evidence>
<evidence type="ECO:0000256" key="6">
    <source>
        <dbReference type="ARBA" id="ARBA00023242"/>
    </source>
</evidence>
<evidence type="ECO:0000256" key="2">
    <source>
        <dbReference type="ARBA" id="ARBA00005378"/>
    </source>
</evidence>
<dbReference type="CDD" id="cd18140">
    <property type="entry name" value="HLD_clamp_RFC"/>
    <property type="match status" value="1"/>
</dbReference>